<evidence type="ECO:0000313" key="1">
    <source>
        <dbReference type="EMBL" id="RLM61460.1"/>
    </source>
</evidence>
<name>A0A3L6PQ38_PANMI</name>
<reference evidence="2" key="1">
    <citation type="journal article" date="2019" name="Nat. Commun.">
        <title>The genome of broomcorn millet.</title>
        <authorList>
            <person name="Zou C."/>
            <person name="Miki D."/>
            <person name="Li D."/>
            <person name="Tang Q."/>
            <person name="Xiao L."/>
            <person name="Rajput S."/>
            <person name="Deng P."/>
            <person name="Jia W."/>
            <person name="Huang R."/>
            <person name="Zhang M."/>
            <person name="Sun Y."/>
            <person name="Hu J."/>
            <person name="Fu X."/>
            <person name="Schnable P.S."/>
            <person name="Li F."/>
            <person name="Zhang H."/>
            <person name="Feng B."/>
            <person name="Zhu X."/>
            <person name="Liu R."/>
            <person name="Schnable J.C."/>
            <person name="Zhu J.-K."/>
            <person name="Zhang H."/>
        </authorList>
    </citation>
    <scope>NUCLEOTIDE SEQUENCE [LARGE SCALE GENOMIC DNA]</scope>
</reference>
<comment type="caution">
    <text evidence="1">The sequence shown here is derived from an EMBL/GenBank/DDBJ whole genome shotgun (WGS) entry which is preliminary data.</text>
</comment>
<dbReference type="EMBL" id="PQIB02000016">
    <property type="protein sequence ID" value="RLM61460.1"/>
    <property type="molecule type" value="Genomic_DNA"/>
</dbReference>
<dbReference type="STRING" id="4540.A0A3L6PQ38"/>
<keyword evidence="2" id="KW-1185">Reference proteome</keyword>
<dbReference type="Proteomes" id="UP000275267">
    <property type="component" value="Unassembled WGS sequence"/>
</dbReference>
<organism evidence="1 2">
    <name type="scientific">Panicum miliaceum</name>
    <name type="common">Proso millet</name>
    <name type="synonym">Broomcorn millet</name>
    <dbReference type="NCBI Taxonomy" id="4540"/>
    <lineage>
        <taxon>Eukaryota</taxon>
        <taxon>Viridiplantae</taxon>
        <taxon>Streptophyta</taxon>
        <taxon>Embryophyta</taxon>
        <taxon>Tracheophyta</taxon>
        <taxon>Spermatophyta</taxon>
        <taxon>Magnoliopsida</taxon>
        <taxon>Liliopsida</taxon>
        <taxon>Poales</taxon>
        <taxon>Poaceae</taxon>
        <taxon>PACMAD clade</taxon>
        <taxon>Panicoideae</taxon>
        <taxon>Panicodae</taxon>
        <taxon>Paniceae</taxon>
        <taxon>Panicinae</taxon>
        <taxon>Panicum</taxon>
        <taxon>Panicum sect. Panicum</taxon>
    </lineage>
</organism>
<dbReference type="OrthoDB" id="651517at2759"/>
<protein>
    <submittedName>
        <fullName evidence="1">Uncharacterized protein</fullName>
    </submittedName>
</protein>
<dbReference type="AlphaFoldDB" id="A0A3L6PQ38"/>
<accession>A0A3L6PQ38</accession>
<gene>
    <name evidence="1" type="ORF">C2845_PM14G09880</name>
</gene>
<sequence>MEMTDMKPEEMSHPPMDQLLEMEEINGATSTTLASAPSHDKALSMVVDADTARVAVPVQTLESFWTSCDKCGFQFEYEFKYLGHLIKCQMCSNAFVAKEMVGRAHKKNKCVVHKGEVAAKRLQALQPTENASVPESFHPIEGDGAFMKSGHKKKMKDLIKPPGADYKAAEDDCLEKSPEPQGIPKEASPEAVVAELKKIPDLARDDFLKAFNILGRNDFEFRILVAFPMELKKEWLLKEIKKQNN</sequence>
<proteinExistence type="predicted"/>
<evidence type="ECO:0000313" key="2">
    <source>
        <dbReference type="Proteomes" id="UP000275267"/>
    </source>
</evidence>